<evidence type="ECO:0000313" key="3">
    <source>
        <dbReference type="Proteomes" id="UP000063063"/>
    </source>
</evidence>
<evidence type="ECO:0000313" key="2">
    <source>
        <dbReference type="EMBL" id="AIN96946.1"/>
    </source>
</evidence>
<proteinExistence type="predicted"/>
<feature type="region of interest" description="Disordered" evidence="1">
    <location>
        <begin position="486"/>
        <end position="515"/>
    </location>
</feature>
<reference evidence="2 3" key="1">
    <citation type="journal article" date="2015" name="Sci. Rep.">
        <title>The genome of Leishmania panamensis: insights into genomics of the L. (Viannia) subgenus.</title>
        <authorList>
            <person name="Llanes A."/>
            <person name="Restrepo C.M."/>
            <person name="Vecchio G.D."/>
            <person name="Anguizola F.J."/>
            <person name="Lleonart R."/>
        </authorList>
    </citation>
    <scope>NUCLEOTIDE SEQUENCE [LARGE SCALE GENOMIC DNA]</scope>
    <source>
        <strain evidence="2 3">MHOM/PA/94/PSC-1</strain>
    </source>
</reference>
<dbReference type="EMBL" id="CP009385">
    <property type="protein sequence ID" value="AIN96946.1"/>
    <property type="molecule type" value="Genomic_DNA"/>
</dbReference>
<name>A0A088S5X8_LEIPA</name>
<accession>A0A088S5X8</accession>
<dbReference type="RefSeq" id="XP_010697599.1">
    <property type="nucleotide sequence ID" value="XM_010699297.1"/>
</dbReference>
<dbReference type="Proteomes" id="UP000063063">
    <property type="component" value="Chromosome 16"/>
</dbReference>
<dbReference type="VEuPathDB" id="TriTrypDB:LPAL13_160011200"/>
<feature type="region of interest" description="Disordered" evidence="1">
    <location>
        <begin position="583"/>
        <end position="607"/>
    </location>
</feature>
<dbReference type="VEuPathDB" id="TriTrypDB:LPMP_160720"/>
<dbReference type="OrthoDB" id="273102at2759"/>
<gene>
    <name evidence="2" type="ORF">LPMP_160720</name>
</gene>
<dbReference type="KEGG" id="lpan:LPMP_160720"/>
<dbReference type="eggNOG" id="ENOG502SMBC">
    <property type="taxonomic scope" value="Eukaryota"/>
</dbReference>
<dbReference type="GeneID" id="22573650"/>
<dbReference type="AlphaFoldDB" id="A0A088S5X8"/>
<sequence>MFRGHWIVADMDGTLTPTPTRAHGKYLTLSHCMQTGLGCGAHYKSCLPWLRLFLELGGTLCVVSTAGKRMWSQLYPDLAPALFRLRAAATAAGAAAAGGNDAPSGPSPPIGSLDAPGTLYLCGFTGAALFRSRPWEAVWSDMDRLHPHWRVPSAPHPSRFDEDERLQKGETAVAVAEVPPSGVALEEWTEYREQGVTPGTADSQATSSGAASRIATIDAATCMLAMDEGRQALVRFFEHSSYVCGHDAARAKDFFAACLSTKYHSVFADLLHQLLAEAHVTTRRGGDGASGAHTGTPHVCFAASKVLSSAALAKHGFFLRETGDALVDVQSVPRADGTVADDAAVAQVIVMGIPMRFSNHVFPATGSSPFNSSPATSRDWHCCPQCAAAGAGARQRLEAAGLELKSQPNSVCLHRRGVDKATCVRWLLAQHERHQLLFKLSQALAFGDMPESVDAPLTAFPPMQFISLSPQDDAAARLANIERAAVAGSTSADETGGQGERQQQPPPSGYLSDGAHYMFHVGGEEEGTGLFLEELLVSCTSEQQRSAASSSTAAADATRMANWFTADRVAVCATRARRRMEEELLRRRRQQQERSTARAQGTTHPTV</sequence>
<feature type="compositionally biased region" description="Basic and acidic residues" evidence="1">
    <location>
        <begin position="583"/>
        <end position="596"/>
    </location>
</feature>
<protein>
    <submittedName>
        <fullName evidence="2">Uncharacterized protein</fullName>
    </submittedName>
</protein>
<keyword evidence="3" id="KW-1185">Reference proteome</keyword>
<organism evidence="2 3">
    <name type="scientific">Leishmania panamensis</name>
    <dbReference type="NCBI Taxonomy" id="5679"/>
    <lineage>
        <taxon>Eukaryota</taxon>
        <taxon>Discoba</taxon>
        <taxon>Euglenozoa</taxon>
        <taxon>Kinetoplastea</taxon>
        <taxon>Metakinetoplastina</taxon>
        <taxon>Trypanosomatida</taxon>
        <taxon>Trypanosomatidae</taxon>
        <taxon>Leishmaniinae</taxon>
        <taxon>Leishmania</taxon>
        <taxon>Leishmania guyanensis species complex</taxon>
    </lineage>
</organism>
<evidence type="ECO:0000256" key="1">
    <source>
        <dbReference type="SAM" id="MobiDB-lite"/>
    </source>
</evidence>